<dbReference type="RefSeq" id="XP_025073597.1">
    <property type="nucleotide sequence ID" value="XM_025217812.1"/>
</dbReference>
<evidence type="ECO:0000256" key="1">
    <source>
        <dbReference type="SAM" id="MobiDB-lite"/>
    </source>
</evidence>
<accession>A0A8N1S663</accession>
<feature type="region of interest" description="Disordered" evidence="1">
    <location>
        <begin position="265"/>
        <end position="289"/>
    </location>
</feature>
<gene>
    <name evidence="3" type="primary">LOC105425271</name>
</gene>
<dbReference type="Proteomes" id="UP000504615">
    <property type="component" value="Unplaced"/>
</dbReference>
<evidence type="ECO:0000313" key="3">
    <source>
        <dbReference type="RefSeq" id="XP_025073597.1"/>
    </source>
</evidence>
<proteinExistence type="predicted"/>
<organism evidence="2 3">
    <name type="scientific">Pogonomyrmex barbatus</name>
    <name type="common">red harvester ant</name>
    <dbReference type="NCBI Taxonomy" id="144034"/>
    <lineage>
        <taxon>Eukaryota</taxon>
        <taxon>Metazoa</taxon>
        <taxon>Ecdysozoa</taxon>
        <taxon>Arthropoda</taxon>
        <taxon>Hexapoda</taxon>
        <taxon>Insecta</taxon>
        <taxon>Pterygota</taxon>
        <taxon>Neoptera</taxon>
        <taxon>Endopterygota</taxon>
        <taxon>Hymenoptera</taxon>
        <taxon>Apocrita</taxon>
        <taxon>Aculeata</taxon>
        <taxon>Formicoidea</taxon>
        <taxon>Formicidae</taxon>
        <taxon>Myrmicinae</taxon>
        <taxon>Pogonomyrmex</taxon>
    </lineage>
</organism>
<evidence type="ECO:0000313" key="2">
    <source>
        <dbReference type="Proteomes" id="UP000504615"/>
    </source>
</evidence>
<keyword evidence="2" id="KW-1185">Reference proteome</keyword>
<reference evidence="3" key="1">
    <citation type="submission" date="2025-08" db="UniProtKB">
        <authorList>
            <consortium name="RefSeq"/>
        </authorList>
    </citation>
    <scope>IDENTIFICATION</scope>
</reference>
<protein>
    <submittedName>
        <fullName evidence="3">Uncharacterized protein LOC105425271</fullName>
    </submittedName>
</protein>
<feature type="compositionally biased region" description="Basic residues" evidence="1">
    <location>
        <begin position="280"/>
        <end position="289"/>
    </location>
</feature>
<dbReference type="AlphaFoldDB" id="A0A8N1S663"/>
<dbReference type="GeneID" id="105425271"/>
<name>A0A8N1S663_9HYME</name>
<sequence length="289" mass="33633">MNMSENGAYFNYCRGIWHHSLSNILPYSHTPPHSNTVPLVHSSPIGWGFPIMPGPNQFDFHQNNPLWRSMLPYNANPRPLLMEPMCRPPIYHPPPIEPSLNTLQLPIEPSLNTLQPPIEPSLNRLQPPIQLPLNTLQLSNKEFPPCDRKKINILKRMENVEINVDNFIKKFKKQKEENLIQHEQNSMSVTDDTLKEVRKRLEIISTFKEKVIERSKSEKDIKKPQKSKTTEIKIETPGGVKVNLREKAEKKYKNIKESEEKRIEIKRQSSKGTEITFRKEGKKRGSFLF</sequence>